<keyword evidence="2" id="KW-0813">Transport</keyword>
<dbReference type="AlphaFoldDB" id="A0A1P8UJC4"/>
<feature type="domain" description="PTS EIIA type-2" evidence="1">
    <location>
        <begin position="5"/>
        <end position="149"/>
    </location>
</feature>
<dbReference type="KEGG" id="afy:BW247_13250"/>
<gene>
    <name evidence="2" type="ORF">BW247_13250</name>
</gene>
<dbReference type="PANTHER" id="PTHR47738">
    <property type="entry name" value="PTS SYSTEM FRUCTOSE-LIKE EIIA COMPONENT-RELATED"/>
    <property type="match status" value="1"/>
</dbReference>
<dbReference type="OrthoDB" id="95460at2"/>
<dbReference type="Proteomes" id="UP000243807">
    <property type="component" value="Chromosome"/>
</dbReference>
<name>A0A1P8UJC4_9GAMM</name>
<protein>
    <submittedName>
        <fullName evidence="2">PTS sugar transporter subunit IIA</fullName>
    </submittedName>
</protein>
<dbReference type="STRING" id="1765967.BW247_13250"/>
<dbReference type="GO" id="GO:0030295">
    <property type="term" value="F:protein kinase activator activity"/>
    <property type="evidence" value="ECO:0007669"/>
    <property type="project" value="TreeGrafter"/>
</dbReference>
<dbReference type="InterPro" id="IPR051541">
    <property type="entry name" value="PTS_SugarTrans_NitroReg"/>
</dbReference>
<dbReference type="Pfam" id="PF00359">
    <property type="entry name" value="PTS_EIIA_2"/>
    <property type="match status" value="1"/>
</dbReference>
<dbReference type="EMBL" id="CP019434">
    <property type="protein sequence ID" value="APZ43937.1"/>
    <property type="molecule type" value="Genomic_DNA"/>
</dbReference>
<evidence type="ECO:0000313" key="3">
    <source>
        <dbReference type="Proteomes" id="UP000243807"/>
    </source>
</evidence>
<proteinExistence type="predicted"/>
<dbReference type="InterPro" id="IPR002178">
    <property type="entry name" value="PTS_EIIA_type-2_dom"/>
</dbReference>
<dbReference type="Gene3D" id="3.40.930.10">
    <property type="entry name" value="Mannitol-specific EII, Chain A"/>
    <property type="match status" value="1"/>
</dbReference>
<evidence type="ECO:0000259" key="1">
    <source>
        <dbReference type="PROSITE" id="PS51094"/>
    </source>
</evidence>
<dbReference type="SUPFAM" id="SSF55804">
    <property type="entry name" value="Phoshotransferase/anion transport protein"/>
    <property type="match status" value="1"/>
</dbReference>
<sequence length="155" mass="16858">MQIGELLSLDRVVVDADVASKKRTLELLSGLLSNSSPELSSNDVFDTLLARERLGSTGLGAGVAIPHGRLKGLDKPVAAFARLHTGIDYDAPDKQPVDLLFALLVPEECTDAHLNILAQLARLFRDEETVEQLRACTDSDSLYRTLTEWSARDAA</sequence>
<dbReference type="CDD" id="cd00211">
    <property type="entry name" value="PTS_IIA_fru"/>
    <property type="match status" value="1"/>
</dbReference>
<reference evidence="2 3" key="1">
    <citation type="submission" date="2017-01" db="EMBL/GenBank/DDBJ databases">
        <title>Draft sequence of Acidihalobacter ferrooxidans strain DSM 14175 (strain V8).</title>
        <authorList>
            <person name="Khaleque H.N."/>
            <person name="Ramsay J.P."/>
            <person name="Murphy R.J.T."/>
            <person name="Kaksonen A.H."/>
            <person name="Boxall N.J."/>
            <person name="Watkin E.L.J."/>
        </authorList>
    </citation>
    <scope>NUCLEOTIDE SEQUENCE [LARGE SCALE GENOMIC DNA]</scope>
    <source>
        <strain evidence="2 3">V8</strain>
    </source>
</reference>
<accession>A0A1P8UJC4</accession>
<keyword evidence="3" id="KW-1185">Reference proteome</keyword>
<dbReference type="PANTHER" id="PTHR47738:SF1">
    <property type="entry name" value="NITROGEN REGULATORY PROTEIN"/>
    <property type="match status" value="1"/>
</dbReference>
<dbReference type="RefSeq" id="WP_076837561.1">
    <property type="nucleotide sequence ID" value="NZ_CP019434.1"/>
</dbReference>
<organism evidence="2 3">
    <name type="scientific">Acidihalobacter ferrooxydans</name>
    <dbReference type="NCBI Taxonomy" id="1765967"/>
    <lineage>
        <taxon>Bacteria</taxon>
        <taxon>Pseudomonadati</taxon>
        <taxon>Pseudomonadota</taxon>
        <taxon>Gammaproteobacteria</taxon>
        <taxon>Chromatiales</taxon>
        <taxon>Ectothiorhodospiraceae</taxon>
        <taxon>Acidihalobacter</taxon>
    </lineage>
</organism>
<dbReference type="InterPro" id="IPR016152">
    <property type="entry name" value="PTrfase/Anion_transptr"/>
</dbReference>
<keyword evidence="2" id="KW-0762">Sugar transport</keyword>
<evidence type="ECO:0000313" key="2">
    <source>
        <dbReference type="EMBL" id="APZ43937.1"/>
    </source>
</evidence>
<dbReference type="PROSITE" id="PS51094">
    <property type="entry name" value="PTS_EIIA_TYPE_2"/>
    <property type="match status" value="1"/>
</dbReference>
<dbReference type="PROSITE" id="PS00372">
    <property type="entry name" value="PTS_EIIA_TYPE_2_HIS"/>
    <property type="match status" value="1"/>
</dbReference>